<gene>
    <name evidence="1" type="ORF">SAMN05216550_12310</name>
</gene>
<accession>A0AAQ1GM65</accession>
<dbReference type="SUPFAM" id="SSF53474">
    <property type="entry name" value="alpha/beta-Hydrolases"/>
    <property type="match status" value="1"/>
</dbReference>
<protein>
    <submittedName>
        <fullName evidence="1">Uncharacterized protein</fullName>
    </submittedName>
</protein>
<reference evidence="1 2" key="1">
    <citation type="submission" date="2016-10" db="EMBL/GenBank/DDBJ databases">
        <authorList>
            <person name="Varghese N."/>
            <person name="Submissions S."/>
        </authorList>
    </citation>
    <scope>NUCLEOTIDE SEQUENCE [LARGE SCALE GENOMIC DNA]</scope>
    <source>
        <strain evidence="1 2">LMG 22274</strain>
    </source>
</reference>
<proteinExistence type="predicted"/>
<dbReference type="InterPro" id="IPR029058">
    <property type="entry name" value="AB_hydrolase_fold"/>
</dbReference>
<dbReference type="Proteomes" id="UP000183529">
    <property type="component" value="Unassembled WGS sequence"/>
</dbReference>
<evidence type="ECO:0000313" key="1">
    <source>
        <dbReference type="EMBL" id="SEK12893.1"/>
    </source>
</evidence>
<dbReference type="AlphaFoldDB" id="A0AAQ1GM65"/>
<sequence length="332" mass="35414">MLSIADYFMPPLASFEVQRAQMVPALTALRFANAALDFAFYDVQAFSRTLARDGVELDWTDAAADQPVQEQANLSAMLNPEGSILIVNAANTPHVLRFTDFQTFVDALASGVHRVEAVSVSGVGSSALGSAALAWNVSTAFQQPVAAIVPGYGLADVVQQALGGWFGFEMYSYWIKQPVQEILARVAPDAATIGRQLLATTPGHAVAPGTGVPVFRRGSGSSDVLHALLRLANDFTTLVGHSKGALVIGNAIADLPDECLERLHIMTFGCVIAENTRVKQYDQFLGTFDALGFLNSGGNHAEHSIPAWHSTNTESSLSMRVEQLVTLPAADN</sequence>
<name>A0AAQ1GM65_9BURK</name>
<dbReference type="EMBL" id="FNZM01000023">
    <property type="protein sequence ID" value="SEK12893.1"/>
    <property type="molecule type" value="Genomic_DNA"/>
</dbReference>
<organism evidence="1 2">
    <name type="scientific">Paraburkholderia tropica</name>
    <dbReference type="NCBI Taxonomy" id="92647"/>
    <lineage>
        <taxon>Bacteria</taxon>
        <taxon>Pseudomonadati</taxon>
        <taxon>Pseudomonadota</taxon>
        <taxon>Betaproteobacteria</taxon>
        <taxon>Burkholderiales</taxon>
        <taxon>Burkholderiaceae</taxon>
        <taxon>Paraburkholderia</taxon>
    </lineage>
</organism>
<dbReference type="RefSeq" id="WP_074986988.1">
    <property type="nucleotide sequence ID" value="NZ_CADFGN010000015.1"/>
</dbReference>
<evidence type="ECO:0000313" key="2">
    <source>
        <dbReference type="Proteomes" id="UP000183529"/>
    </source>
</evidence>
<comment type="caution">
    <text evidence="1">The sequence shown here is derived from an EMBL/GenBank/DDBJ whole genome shotgun (WGS) entry which is preliminary data.</text>
</comment>